<comment type="function">
    <text evidence="2 11">Catalyzes the ADP transfer from ATP to D-glycero-beta-D-manno-heptose 1-phosphate, yielding ADP-D-glycero-beta-D-manno-heptose.</text>
</comment>
<dbReference type="GO" id="GO:0016773">
    <property type="term" value="F:phosphotransferase activity, alcohol group as acceptor"/>
    <property type="evidence" value="ECO:0007669"/>
    <property type="project" value="InterPro"/>
</dbReference>
<keyword evidence="6 11" id="KW-0418">Kinase</keyword>
<feature type="domain" description="Cytidyltransferase-like" evidence="13">
    <location>
        <begin position="348"/>
        <end position="474"/>
    </location>
</feature>
<dbReference type="GO" id="GO:0033786">
    <property type="term" value="F:heptose-1-phosphate adenylyltransferase activity"/>
    <property type="evidence" value="ECO:0007669"/>
    <property type="project" value="UniProtKB-UniRule"/>
</dbReference>
<feature type="region of interest" description="Ribokinase" evidence="11">
    <location>
        <begin position="1"/>
        <end position="326"/>
    </location>
</feature>
<dbReference type="Pfam" id="PF00294">
    <property type="entry name" value="PfkB"/>
    <property type="match status" value="1"/>
</dbReference>
<dbReference type="NCBIfam" id="TIGR02198">
    <property type="entry name" value="rfaE_dom_I"/>
    <property type="match status" value="1"/>
</dbReference>
<dbReference type="NCBIfam" id="TIGR02199">
    <property type="entry name" value="rfaE_dom_II"/>
    <property type="match status" value="1"/>
</dbReference>
<dbReference type="InterPro" id="IPR004821">
    <property type="entry name" value="Cyt_trans-like"/>
</dbReference>
<evidence type="ECO:0000313" key="15">
    <source>
        <dbReference type="Proteomes" id="UP000824132"/>
    </source>
</evidence>
<evidence type="ECO:0000256" key="3">
    <source>
        <dbReference type="ARBA" id="ARBA00022679"/>
    </source>
</evidence>
<comment type="catalytic activity">
    <reaction evidence="10 11">
        <text>D-glycero-beta-D-manno-heptose 1-phosphate + ATP + H(+) = ADP-D-glycero-beta-D-manno-heptose + diphosphate</text>
        <dbReference type="Rhea" id="RHEA:27465"/>
        <dbReference type="ChEBI" id="CHEBI:15378"/>
        <dbReference type="ChEBI" id="CHEBI:30616"/>
        <dbReference type="ChEBI" id="CHEBI:33019"/>
        <dbReference type="ChEBI" id="CHEBI:59967"/>
        <dbReference type="ChEBI" id="CHEBI:61593"/>
        <dbReference type="EC" id="2.7.7.70"/>
    </reaction>
</comment>
<keyword evidence="7 11" id="KW-0067">ATP-binding</keyword>
<dbReference type="Gene3D" id="3.40.50.620">
    <property type="entry name" value="HUPs"/>
    <property type="match status" value="1"/>
</dbReference>
<evidence type="ECO:0000256" key="1">
    <source>
        <dbReference type="ARBA" id="ARBA00002319"/>
    </source>
</evidence>
<evidence type="ECO:0000256" key="4">
    <source>
        <dbReference type="ARBA" id="ARBA00022695"/>
    </source>
</evidence>
<dbReference type="PANTHER" id="PTHR46969">
    <property type="entry name" value="BIFUNCTIONAL PROTEIN HLDE"/>
    <property type="match status" value="1"/>
</dbReference>
<evidence type="ECO:0000259" key="13">
    <source>
        <dbReference type="Pfam" id="PF01467"/>
    </source>
</evidence>
<evidence type="ECO:0000256" key="11">
    <source>
        <dbReference type="HAMAP-Rule" id="MF_01603"/>
    </source>
</evidence>
<evidence type="ECO:0000256" key="2">
    <source>
        <dbReference type="ARBA" id="ARBA00003753"/>
    </source>
</evidence>
<comment type="subunit">
    <text evidence="11">Homodimer.</text>
</comment>
<evidence type="ECO:0000256" key="8">
    <source>
        <dbReference type="ARBA" id="ARBA00023268"/>
    </source>
</evidence>
<comment type="pathway">
    <text evidence="11">Nucleotide-sugar biosynthesis; ADP-L-glycero-beta-D-manno-heptose biosynthesis; ADP-L-glycero-beta-D-manno-heptose from D-glycero-beta-D-manno-heptose 7-phosphate: step 1/4.</text>
</comment>
<dbReference type="EMBL" id="DXCL01000018">
    <property type="protein sequence ID" value="HIZ03201.1"/>
    <property type="molecule type" value="Genomic_DNA"/>
</dbReference>
<keyword evidence="5 11" id="KW-0547">Nucleotide-binding</keyword>
<dbReference type="GO" id="GO:0005829">
    <property type="term" value="C:cytosol"/>
    <property type="evidence" value="ECO:0007669"/>
    <property type="project" value="TreeGrafter"/>
</dbReference>
<evidence type="ECO:0000256" key="10">
    <source>
        <dbReference type="ARBA" id="ARBA00047428"/>
    </source>
</evidence>
<dbReference type="InterPro" id="IPR011914">
    <property type="entry name" value="RfaE_dom_II"/>
</dbReference>
<accession>A0A9D2CYI1</accession>
<sequence length="482" mass="52365">MDNELWEKLEGKKVLVAGDFMIDRYIEGEVRRISPEAPVPVIEVRSEREVPGGAGNVINNILSLGGAARAVGCLGTDAEGDALLSMLKGRGADVSFIFRDKARPTIVKTRVVSGFQQFLRYDKEKIAPPSVECMRFFRLHEEEIFEGADIVLLSDYGKGTFTQECAQFFIQGARRRGLKVVVDPKGRDYSRYYGATVCTPNLKELKEASGMPAESEEELLAAAEMVRGENGLGNVLVTRSEKGMSLIPGAKGKKDDYPALAKEVIDVTGAGDTVVSVIALALAAGLPFSKACKMANRAASVVVSKFGSATATRVELIGDSLSKKETIPQKDAALLADCLRAQGKKIVFTNGCFDILHAGHISSFRRARELGDVLVVGLNSDASVRRIKGEKRPVIGEKDRAALLLGLETVDYVIIFGEDTPEGLIREIRPDVLVKGKDWESKQPVAGQRFVESYGGRVAFMQLEEGLSTTSIIEKIKKSYAD</sequence>
<feature type="domain" description="Carbohydrate kinase PfkB" evidence="12">
    <location>
        <begin position="13"/>
        <end position="310"/>
    </location>
</feature>
<evidence type="ECO:0000256" key="6">
    <source>
        <dbReference type="ARBA" id="ARBA00022777"/>
    </source>
</evidence>
<dbReference type="HAMAP" id="MF_01603">
    <property type="entry name" value="HldE"/>
    <property type="match status" value="1"/>
</dbReference>
<dbReference type="InterPro" id="IPR029056">
    <property type="entry name" value="Ribokinase-like"/>
</dbReference>
<dbReference type="EC" id="2.7.1.167" evidence="11"/>
<evidence type="ECO:0000259" key="12">
    <source>
        <dbReference type="Pfam" id="PF00294"/>
    </source>
</evidence>
<dbReference type="SUPFAM" id="SSF53613">
    <property type="entry name" value="Ribokinase-like"/>
    <property type="match status" value="1"/>
</dbReference>
<protein>
    <recommendedName>
        <fullName evidence="11">Bifunctional protein HldE</fullName>
    </recommendedName>
    <domain>
        <recommendedName>
            <fullName evidence="11">D-beta-D-heptose 7-phosphate kinase</fullName>
            <ecNumber evidence="11">2.7.1.167</ecNumber>
        </recommendedName>
        <alternativeName>
            <fullName evidence="11">D-beta-D-heptose 7-phosphotransferase</fullName>
        </alternativeName>
        <alternativeName>
            <fullName evidence="11">D-glycero-beta-D-manno-heptose-7-phosphate kinase</fullName>
        </alternativeName>
    </domain>
    <domain>
        <recommendedName>
            <fullName evidence="11">D-beta-D-heptose 1-phosphate adenylyltransferase</fullName>
            <ecNumber evidence="11">2.7.7.70</ecNumber>
        </recommendedName>
        <alternativeName>
            <fullName evidence="11">D-glycero-beta-D-manno-heptose 1-phosphate adenylyltransferase</fullName>
        </alternativeName>
    </domain>
</protein>
<comment type="catalytic activity">
    <reaction evidence="11">
        <text>D-glycero-beta-D-manno-heptose 7-phosphate + ATP = D-glycero-beta-D-manno-heptose 1,7-bisphosphate + ADP + H(+)</text>
        <dbReference type="Rhea" id="RHEA:27473"/>
        <dbReference type="ChEBI" id="CHEBI:15378"/>
        <dbReference type="ChEBI" id="CHEBI:30616"/>
        <dbReference type="ChEBI" id="CHEBI:60204"/>
        <dbReference type="ChEBI" id="CHEBI:60208"/>
        <dbReference type="ChEBI" id="CHEBI:456216"/>
        <dbReference type="EC" id="2.7.1.167"/>
    </reaction>
</comment>
<feature type="region of interest" description="Cytidylyltransferase" evidence="11">
    <location>
        <begin position="348"/>
        <end position="482"/>
    </location>
</feature>
<comment type="pathway">
    <text evidence="11">Nucleotide-sugar biosynthesis; ADP-L-glycero-beta-D-manno-heptose biosynthesis; ADP-L-glycero-beta-D-manno-heptose from D-glycero-beta-D-manno-heptose 7-phosphate: step 3/4.</text>
</comment>
<dbReference type="Pfam" id="PF01467">
    <property type="entry name" value="CTP_transf_like"/>
    <property type="match status" value="1"/>
</dbReference>
<comment type="similarity">
    <text evidence="11">In the N-terminal section; belongs to the carbohydrate kinase PfkB family.</text>
</comment>
<gene>
    <name evidence="14" type="primary">rfaE1</name>
    <name evidence="11" type="synonym">hldE</name>
    <name evidence="14" type="ORF">H9727_02845</name>
</gene>
<keyword evidence="4 11" id="KW-0548">Nucleotidyltransferase</keyword>
<keyword evidence="8 11" id="KW-0511">Multifunctional enzyme</keyword>
<evidence type="ECO:0000256" key="5">
    <source>
        <dbReference type="ARBA" id="ARBA00022741"/>
    </source>
</evidence>
<dbReference type="InterPro" id="IPR014729">
    <property type="entry name" value="Rossmann-like_a/b/a_fold"/>
</dbReference>
<dbReference type="NCBIfam" id="TIGR00125">
    <property type="entry name" value="cyt_tran_rel"/>
    <property type="match status" value="1"/>
</dbReference>
<dbReference type="Gene3D" id="3.40.1190.20">
    <property type="match status" value="1"/>
</dbReference>
<dbReference type="InterPro" id="IPR011611">
    <property type="entry name" value="PfkB_dom"/>
</dbReference>
<organism evidence="14 15">
    <name type="scientific">Candidatus Borkfalkia avistercoris</name>
    <dbReference type="NCBI Taxonomy" id="2838504"/>
    <lineage>
        <taxon>Bacteria</taxon>
        <taxon>Bacillati</taxon>
        <taxon>Bacillota</taxon>
        <taxon>Clostridia</taxon>
        <taxon>Christensenellales</taxon>
        <taxon>Christensenellaceae</taxon>
        <taxon>Candidatus Borkfalkia</taxon>
    </lineage>
</organism>
<evidence type="ECO:0000313" key="14">
    <source>
        <dbReference type="EMBL" id="HIZ03201.1"/>
    </source>
</evidence>
<reference evidence="14" key="1">
    <citation type="journal article" date="2021" name="PeerJ">
        <title>Extensive microbial diversity within the chicken gut microbiome revealed by metagenomics and culture.</title>
        <authorList>
            <person name="Gilroy R."/>
            <person name="Ravi A."/>
            <person name="Getino M."/>
            <person name="Pursley I."/>
            <person name="Horton D.L."/>
            <person name="Alikhan N.F."/>
            <person name="Baker D."/>
            <person name="Gharbi K."/>
            <person name="Hall N."/>
            <person name="Watson M."/>
            <person name="Adriaenssens E.M."/>
            <person name="Foster-Nyarko E."/>
            <person name="Jarju S."/>
            <person name="Secka A."/>
            <person name="Antonio M."/>
            <person name="Oren A."/>
            <person name="Chaudhuri R.R."/>
            <person name="La Ragione R."/>
            <person name="Hildebrand F."/>
            <person name="Pallen M.J."/>
        </authorList>
    </citation>
    <scope>NUCLEOTIDE SEQUENCE</scope>
    <source>
        <strain evidence="14">CHK187-5294</strain>
    </source>
</reference>
<evidence type="ECO:0000256" key="7">
    <source>
        <dbReference type="ARBA" id="ARBA00022840"/>
    </source>
</evidence>
<keyword evidence="3 11" id="KW-0808">Transferase</keyword>
<dbReference type="InterPro" id="IPR011913">
    <property type="entry name" value="RfaE_dom_I"/>
</dbReference>
<dbReference type="AlphaFoldDB" id="A0A9D2CYI1"/>
<reference evidence="14" key="2">
    <citation type="submission" date="2021-04" db="EMBL/GenBank/DDBJ databases">
        <authorList>
            <person name="Gilroy R."/>
        </authorList>
    </citation>
    <scope>NUCLEOTIDE SEQUENCE</scope>
    <source>
        <strain evidence="14">CHK187-5294</strain>
    </source>
</reference>
<dbReference type="PANTHER" id="PTHR46969:SF1">
    <property type="entry name" value="BIFUNCTIONAL PROTEIN HLDE"/>
    <property type="match status" value="1"/>
</dbReference>
<comment type="function">
    <text evidence="1 11">Catalyzes the phosphorylation of D-glycero-D-manno-heptose 7-phosphate at the C-1 position to selectively form D-glycero-beta-D-manno-heptose-1,7-bisphosphate.</text>
</comment>
<dbReference type="Proteomes" id="UP000824132">
    <property type="component" value="Unassembled WGS sequence"/>
</dbReference>
<dbReference type="GO" id="GO:0005524">
    <property type="term" value="F:ATP binding"/>
    <property type="evidence" value="ECO:0007669"/>
    <property type="project" value="UniProtKB-UniRule"/>
</dbReference>
<dbReference type="EC" id="2.7.7.70" evidence="11"/>
<comment type="caution">
    <text evidence="14">The sequence shown here is derived from an EMBL/GenBank/DDBJ whole genome shotgun (WGS) entry which is preliminary data.</text>
</comment>
<feature type="active site" evidence="11">
    <location>
        <position position="272"/>
    </location>
</feature>
<evidence type="ECO:0000256" key="9">
    <source>
        <dbReference type="ARBA" id="ARBA00023277"/>
    </source>
</evidence>
<dbReference type="GO" id="GO:0033785">
    <property type="term" value="F:heptose 7-phosphate kinase activity"/>
    <property type="evidence" value="ECO:0007669"/>
    <property type="project" value="UniProtKB-UniRule"/>
</dbReference>
<keyword evidence="9 11" id="KW-0119">Carbohydrate metabolism</keyword>
<name>A0A9D2CYI1_9FIRM</name>
<proteinExistence type="inferred from homology"/>
<dbReference type="SUPFAM" id="SSF52374">
    <property type="entry name" value="Nucleotidylyl transferase"/>
    <property type="match status" value="1"/>
</dbReference>
<comment type="similarity">
    <text evidence="11">In the C-terminal section; belongs to the cytidylyltransferase family.</text>
</comment>
<dbReference type="FunFam" id="3.40.1190.20:FF:000002">
    <property type="entry name" value="Bifunctional protein HldE"/>
    <property type="match status" value="1"/>
</dbReference>
<dbReference type="CDD" id="cd01172">
    <property type="entry name" value="RfaE_like"/>
    <property type="match status" value="1"/>
</dbReference>
<dbReference type="InterPro" id="IPR023030">
    <property type="entry name" value="Bifunc_HldE"/>
</dbReference>
<feature type="binding site" evidence="11">
    <location>
        <begin position="201"/>
        <end position="204"/>
    </location>
    <ligand>
        <name>ATP</name>
        <dbReference type="ChEBI" id="CHEBI:30616"/>
    </ligand>
</feature>